<reference evidence="1" key="1">
    <citation type="submission" date="2023-04" db="EMBL/GenBank/DDBJ databases">
        <title>A chromosome-level genome assembly of the parasitoid wasp Eretmocerus hayati.</title>
        <authorList>
            <person name="Zhong Y."/>
            <person name="Liu S."/>
            <person name="Liu Y."/>
        </authorList>
    </citation>
    <scope>NUCLEOTIDE SEQUENCE</scope>
    <source>
        <strain evidence="1">ZJU_SS_LIU_2023</strain>
    </source>
</reference>
<dbReference type="Proteomes" id="UP001239111">
    <property type="component" value="Chromosome 4"/>
</dbReference>
<sequence>MPHFEVMNQDRSISRIVQADTDERVLEEAKRKFGLTCECELMMDDGITPVDEDFMSFAAANPTTLNSLMIVVIGQAQHALEVNQRIPNGNNPGASQDQRSSQVHDLAPILAKIDNHLLEHCRNGVLLCRDRRSVIARAVRDHMMHDLKDTSYNTAGIFAEMMCNKFPDSFSVGVRGEKWNDGISSLKLSIYNAIQHEKGKKNGKKSDLPDSDHE</sequence>
<accession>A0ACC2N7T0</accession>
<proteinExistence type="predicted"/>
<protein>
    <submittedName>
        <fullName evidence="1">Uncharacterized protein</fullName>
    </submittedName>
</protein>
<organism evidence="1 2">
    <name type="scientific">Eretmocerus hayati</name>
    <dbReference type="NCBI Taxonomy" id="131215"/>
    <lineage>
        <taxon>Eukaryota</taxon>
        <taxon>Metazoa</taxon>
        <taxon>Ecdysozoa</taxon>
        <taxon>Arthropoda</taxon>
        <taxon>Hexapoda</taxon>
        <taxon>Insecta</taxon>
        <taxon>Pterygota</taxon>
        <taxon>Neoptera</taxon>
        <taxon>Endopterygota</taxon>
        <taxon>Hymenoptera</taxon>
        <taxon>Apocrita</taxon>
        <taxon>Proctotrupomorpha</taxon>
        <taxon>Chalcidoidea</taxon>
        <taxon>Aphelinidae</taxon>
        <taxon>Aphelininae</taxon>
        <taxon>Eretmocerus</taxon>
    </lineage>
</organism>
<gene>
    <name evidence="1" type="ORF">QAD02_008049</name>
</gene>
<evidence type="ECO:0000313" key="2">
    <source>
        <dbReference type="Proteomes" id="UP001239111"/>
    </source>
</evidence>
<dbReference type="EMBL" id="CM056744">
    <property type="protein sequence ID" value="KAJ8666387.1"/>
    <property type="molecule type" value="Genomic_DNA"/>
</dbReference>
<keyword evidence="2" id="KW-1185">Reference proteome</keyword>
<comment type="caution">
    <text evidence="1">The sequence shown here is derived from an EMBL/GenBank/DDBJ whole genome shotgun (WGS) entry which is preliminary data.</text>
</comment>
<name>A0ACC2N7T0_9HYME</name>
<evidence type="ECO:0000313" key="1">
    <source>
        <dbReference type="EMBL" id="KAJ8666387.1"/>
    </source>
</evidence>